<evidence type="ECO:0000313" key="2">
    <source>
        <dbReference type="Proteomes" id="UP000735302"/>
    </source>
</evidence>
<comment type="caution">
    <text evidence="1">The sequence shown here is derived from an EMBL/GenBank/DDBJ whole genome shotgun (WGS) entry which is preliminary data.</text>
</comment>
<accession>A0AAV3XWJ3</accession>
<sequence>MKSSLNIKIYMYIRTISSMTYIFTSLRAFHPTYHGLSKFTKPNPNNTNKKLFNTSWGSGGSVDSKLALRSEGARLLRVRAPHWCPALTEGQEA</sequence>
<proteinExistence type="predicted"/>
<gene>
    <name evidence="1" type="ORF">PoB_000168600</name>
</gene>
<dbReference type="EMBL" id="BLXT01000255">
    <property type="protein sequence ID" value="GFN75180.1"/>
    <property type="molecule type" value="Genomic_DNA"/>
</dbReference>
<keyword evidence="2" id="KW-1185">Reference proteome</keyword>
<reference evidence="1 2" key="1">
    <citation type="journal article" date="2021" name="Elife">
        <title>Chloroplast acquisition without the gene transfer in kleptoplastic sea slugs, Plakobranchus ocellatus.</title>
        <authorList>
            <person name="Maeda T."/>
            <person name="Takahashi S."/>
            <person name="Yoshida T."/>
            <person name="Shimamura S."/>
            <person name="Takaki Y."/>
            <person name="Nagai Y."/>
            <person name="Toyoda A."/>
            <person name="Suzuki Y."/>
            <person name="Arimoto A."/>
            <person name="Ishii H."/>
            <person name="Satoh N."/>
            <person name="Nishiyama T."/>
            <person name="Hasebe M."/>
            <person name="Maruyama T."/>
            <person name="Minagawa J."/>
            <person name="Obokata J."/>
            <person name="Shigenobu S."/>
        </authorList>
    </citation>
    <scope>NUCLEOTIDE SEQUENCE [LARGE SCALE GENOMIC DNA]</scope>
</reference>
<name>A0AAV3XWJ3_9GAST</name>
<dbReference type="Proteomes" id="UP000735302">
    <property type="component" value="Unassembled WGS sequence"/>
</dbReference>
<dbReference type="AlphaFoldDB" id="A0AAV3XWJ3"/>
<organism evidence="1 2">
    <name type="scientific">Plakobranchus ocellatus</name>
    <dbReference type="NCBI Taxonomy" id="259542"/>
    <lineage>
        <taxon>Eukaryota</taxon>
        <taxon>Metazoa</taxon>
        <taxon>Spiralia</taxon>
        <taxon>Lophotrochozoa</taxon>
        <taxon>Mollusca</taxon>
        <taxon>Gastropoda</taxon>
        <taxon>Heterobranchia</taxon>
        <taxon>Euthyneura</taxon>
        <taxon>Panpulmonata</taxon>
        <taxon>Sacoglossa</taxon>
        <taxon>Placobranchoidea</taxon>
        <taxon>Plakobranchidae</taxon>
        <taxon>Plakobranchus</taxon>
    </lineage>
</organism>
<protein>
    <submittedName>
        <fullName evidence="1">Uncharacterized protein</fullName>
    </submittedName>
</protein>
<evidence type="ECO:0000313" key="1">
    <source>
        <dbReference type="EMBL" id="GFN75180.1"/>
    </source>
</evidence>